<evidence type="ECO:0000256" key="6">
    <source>
        <dbReference type="ARBA" id="ARBA00023004"/>
    </source>
</evidence>
<comment type="caution">
    <text evidence="9">The sequence shown here is derived from an EMBL/GenBank/DDBJ whole genome shotgun (WGS) entry which is preliminary data.</text>
</comment>
<keyword evidence="5" id="KW-0560">Oxidoreductase</keyword>
<evidence type="ECO:0000256" key="2">
    <source>
        <dbReference type="ARBA" id="ARBA00022485"/>
    </source>
</evidence>
<dbReference type="InterPro" id="IPR013785">
    <property type="entry name" value="Aldolase_TIM"/>
</dbReference>
<evidence type="ECO:0000313" key="9">
    <source>
        <dbReference type="EMBL" id="MXP75902.1"/>
    </source>
</evidence>
<organism evidence="9 10">
    <name type="scientific">Sporofaciens musculi</name>
    <dbReference type="NCBI Taxonomy" id="2681861"/>
    <lineage>
        <taxon>Bacteria</taxon>
        <taxon>Bacillati</taxon>
        <taxon>Bacillota</taxon>
        <taxon>Clostridia</taxon>
        <taxon>Lachnospirales</taxon>
        <taxon>Lachnospiraceae</taxon>
        <taxon>Sporofaciens</taxon>
    </lineage>
</organism>
<gene>
    <name evidence="9" type="ORF">GN277_11060</name>
</gene>
<keyword evidence="2" id="KW-0004">4Fe-4S</keyword>
<dbReference type="GO" id="GO:0046872">
    <property type="term" value="F:metal ion binding"/>
    <property type="evidence" value="ECO:0007669"/>
    <property type="project" value="UniProtKB-KW"/>
</dbReference>
<keyword evidence="3" id="KW-0949">S-adenosyl-L-methionine</keyword>
<dbReference type="PROSITE" id="PS01305">
    <property type="entry name" value="MOAA_NIFB_PQQE"/>
    <property type="match status" value="1"/>
</dbReference>
<dbReference type="PANTHER" id="PTHR11228:SF7">
    <property type="entry name" value="PQQA PEPTIDE CYCLASE"/>
    <property type="match status" value="1"/>
</dbReference>
<evidence type="ECO:0000256" key="1">
    <source>
        <dbReference type="ARBA" id="ARBA00001966"/>
    </source>
</evidence>
<keyword evidence="4" id="KW-0479">Metal-binding</keyword>
<dbReference type="PANTHER" id="PTHR11228">
    <property type="entry name" value="RADICAL SAM DOMAIN PROTEIN"/>
    <property type="match status" value="1"/>
</dbReference>
<dbReference type="Pfam" id="PF04055">
    <property type="entry name" value="Radical_SAM"/>
    <property type="match status" value="1"/>
</dbReference>
<evidence type="ECO:0000259" key="8">
    <source>
        <dbReference type="Pfam" id="PF04055"/>
    </source>
</evidence>
<evidence type="ECO:0000256" key="5">
    <source>
        <dbReference type="ARBA" id="ARBA00023002"/>
    </source>
</evidence>
<evidence type="ECO:0000256" key="4">
    <source>
        <dbReference type="ARBA" id="ARBA00022723"/>
    </source>
</evidence>
<dbReference type="CDD" id="cd01335">
    <property type="entry name" value="Radical_SAM"/>
    <property type="match status" value="1"/>
</dbReference>
<evidence type="ECO:0000256" key="7">
    <source>
        <dbReference type="ARBA" id="ARBA00023014"/>
    </source>
</evidence>
<dbReference type="Proteomes" id="UP000460412">
    <property type="component" value="Unassembled WGS sequence"/>
</dbReference>
<dbReference type="GO" id="GO:0016491">
    <property type="term" value="F:oxidoreductase activity"/>
    <property type="evidence" value="ECO:0007669"/>
    <property type="project" value="UniProtKB-KW"/>
</dbReference>
<keyword evidence="7" id="KW-0411">Iron-sulfur</keyword>
<protein>
    <submittedName>
        <fullName evidence="9">4Fe-4S cluster-binding domain-containing protein</fullName>
    </submittedName>
</protein>
<dbReference type="InterPro" id="IPR000385">
    <property type="entry name" value="MoaA_NifB_PqqE_Fe-S-bd_CS"/>
</dbReference>
<evidence type="ECO:0000256" key="3">
    <source>
        <dbReference type="ARBA" id="ARBA00022691"/>
    </source>
</evidence>
<dbReference type="EMBL" id="WUQX01000001">
    <property type="protein sequence ID" value="MXP75902.1"/>
    <property type="molecule type" value="Genomic_DNA"/>
</dbReference>
<keyword evidence="10" id="KW-1185">Reference proteome</keyword>
<dbReference type="InterPro" id="IPR058240">
    <property type="entry name" value="rSAM_sf"/>
</dbReference>
<dbReference type="AlphaFoldDB" id="A0A7X3MGM5"/>
<dbReference type="InterPro" id="IPR007197">
    <property type="entry name" value="rSAM"/>
</dbReference>
<accession>A0A7X3MGM5</accession>
<sequence length="400" mass="47004">MNRKHLHVINELPHIYELEDMMEFCGRYQKLYIYGYAFNQEMLLKYFDMCGIRIEGYVATWAPKEPPCFCYREMPVKLMEDVIQEKGAGIIVALSDRYFNRIIPKFREKGFQDYFIMSEFNKRAIANQVRPREREEMAFEISLADHCNMSCQMCDHYSQLSEPHFLDFVQFEKDIHRLGELYDHDLGYIALLGGEPLLNHDIIPIIKAVRREFPDCELIILTNGTLLLKWEDMPEGNLWQACRDYNVHITVTIYPIHLDYEALERKAAEYGVSLKMSSDIHAADPTKIVKISDKHTLDLGKGVDKFYCVNCLYYNKFNVLKDGRIYMCPVAAHIDIFNQSFQQSLELLEEDSIDIYKIDSWKEIAAFSSNYVPFCSYCDLKHWGHASQWKPSTKQINEYV</sequence>
<dbReference type="Gene3D" id="3.20.20.70">
    <property type="entry name" value="Aldolase class I"/>
    <property type="match status" value="1"/>
</dbReference>
<keyword evidence="6" id="KW-0408">Iron</keyword>
<dbReference type="InterPro" id="IPR050377">
    <property type="entry name" value="Radical_SAM_PqqE_MftC-like"/>
</dbReference>
<evidence type="ECO:0000313" key="10">
    <source>
        <dbReference type="Proteomes" id="UP000460412"/>
    </source>
</evidence>
<proteinExistence type="predicted"/>
<name>A0A7X3MGM5_9FIRM</name>
<comment type="cofactor">
    <cofactor evidence="1">
        <name>[4Fe-4S] cluster</name>
        <dbReference type="ChEBI" id="CHEBI:49883"/>
    </cofactor>
</comment>
<reference evidence="9 10" key="1">
    <citation type="submission" date="2019-12" db="EMBL/GenBank/DDBJ databases">
        <title>Sporaefaciens musculi gen. nov., sp. nov., a novel bacterium isolated from the caecum of an obese mouse.</title>
        <authorList>
            <person name="Rasmussen T.S."/>
            <person name="Streidl T."/>
            <person name="Hitch T.C.A."/>
            <person name="Wortmann E."/>
            <person name="Deptula P."/>
            <person name="Hansen M."/>
            <person name="Nielsen D.S."/>
            <person name="Clavel T."/>
            <person name="Vogensen F.K."/>
        </authorList>
    </citation>
    <scope>NUCLEOTIDE SEQUENCE [LARGE SCALE GENOMIC DNA]</scope>
    <source>
        <strain evidence="9 10">WCA-9-b2</strain>
    </source>
</reference>
<dbReference type="SFLD" id="SFLDS00029">
    <property type="entry name" value="Radical_SAM"/>
    <property type="match status" value="1"/>
</dbReference>
<dbReference type="RefSeq" id="WP_159751086.1">
    <property type="nucleotide sequence ID" value="NZ_WUQX01000001.1"/>
</dbReference>
<dbReference type="GO" id="GO:0051539">
    <property type="term" value="F:4 iron, 4 sulfur cluster binding"/>
    <property type="evidence" value="ECO:0007669"/>
    <property type="project" value="UniProtKB-KW"/>
</dbReference>
<dbReference type="SUPFAM" id="SSF102114">
    <property type="entry name" value="Radical SAM enzymes"/>
    <property type="match status" value="1"/>
</dbReference>
<feature type="domain" description="Radical SAM core" evidence="8">
    <location>
        <begin position="142"/>
        <end position="228"/>
    </location>
</feature>